<protein>
    <submittedName>
        <fullName evidence="2">ABC transporter permease</fullName>
    </submittedName>
</protein>
<evidence type="ECO:0000256" key="1">
    <source>
        <dbReference type="SAM" id="Phobius"/>
    </source>
</evidence>
<comment type="caution">
    <text evidence="2">The sequence shown here is derived from an EMBL/GenBank/DDBJ whole genome shotgun (WGS) entry which is preliminary data.</text>
</comment>
<proteinExistence type="predicted"/>
<sequence>MYKNPPPNTPSEVTDGMLGLLLPENIVGNVISGLPQLGGAIALTFGAIIIGSEFKWGTFKTVFIHQPKRLNVLAGKLSALIMILFMFVLAVFATGLLCSYFIATIENVQIDWPSFMEFVKALLAGWFMVVILAMLGTMLATLFRGTTLAIGTGLVYIFVLEGMISGAAEQSEVIENIARVLPGVNAGSLANTLIPSSIKDIAIGAIDIVDGTQAIFVLTAYAAGFLVLTGLFIRQRDIIK</sequence>
<dbReference type="PANTHER" id="PTHR37305">
    <property type="entry name" value="INTEGRAL MEMBRANE PROTEIN-RELATED"/>
    <property type="match status" value="1"/>
</dbReference>
<reference evidence="3" key="1">
    <citation type="journal article" date="2019" name="Int. J. Syst. Evol. Microbiol.">
        <title>The Global Catalogue of Microorganisms (GCM) 10K type strain sequencing project: providing services to taxonomists for standard genome sequencing and annotation.</title>
        <authorList>
            <consortium name="The Broad Institute Genomics Platform"/>
            <consortium name="The Broad Institute Genome Sequencing Center for Infectious Disease"/>
            <person name="Wu L."/>
            <person name="Ma J."/>
        </authorList>
    </citation>
    <scope>NUCLEOTIDE SEQUENCE [LARGE SCALE GENOMIC DNA]</scope>
    <source>
        <strain evidence="3">CCUG 54822</strain>
    </source>
</reference>
<dbReference type="Proteomes" id="UP001597178">
    <property type="component" value="Unassembled WGS sequence"/>
</dbReference>
<gene>
    <name evidence="2" type="ORF">ACFQ4A_16645</name>
</gene>
<accession>A0ABW3ZZQ6</accession>
<feature type="transmembrane region" description="Helical" evidence="1">
    <location>
        <begin position="123"/>
        <end position="143"/>
    </location>
</feature>
<feature type="transmembrane region" description="Helical" evidence="1">
    <location>
        <begin position="214"/>
        <end position="233"/>
    </location>
</feature>
<dbReference type="Pfam" id="PF12679">
    <property type="entry name" value="ABC2_membrane_2"/>
    <property type="match status" value="1"/>
</dbReference>
<dbReference type="EMBL" id="JBHTNH010000048">
    <property type="protein sequence ID" value="MFD1363257.1"/>
    <property type="molecule type" value="Genomic_DNA"/>
</dbReference>
<keyword evidence="1" id="KW-1133">Transmembrane helix</keyword>
<dbReference type="PANTHER" id="PTHR37305:SF1">
    <property type="entry name" value="MEMBRANE PROTEIN"/>
    <property type="match status" value="1"/>
</dbReference>
<keyword evidence="1" id="KW-0472">Membrane</keyword>
<feature type="transmembrane region" description="Helical" evidence="1">
    <location>
        <begin position="77"/>
        <end position="103"/>
    </location>
</feature>
<keyword evidence="1" id="KW-0812">Transmembrane</keyword>
<feature type="transmembrane region" description="Helical" evidence="1">
    <location>
        <begin position="37"/>
        <end position="56"/>
    </location>
</feature>
<name>A0ABW3ZZQ6_9BACI</name>
<feature type="transmembrane region" description="Helical" evidence="1">
    <location>
        <begin position="148"/>
        <end position="168"/>
    </location>
</feature>
<keyword evidence="3" id="KW-1185">Reference proteome</keyword>
<evidence type="ECO:0000313" key="2">
    <source>
        <dbReference type="EMBL" id="MFD1363257.1"/>
    </source>
</evidence>
<organism evidence="2 3">
    <name type="scientific">Lentibacillus salinarum</name>
    <dbReference type="NCBI Taxonomy" id="446820"/>
    <lineage>
        <taxon>Bacteria</taxon>
        <taxon>Bacillati</taxon>
        <taxon>Bacillota</taxon>
        <taxon>Bacilli</taxon>
        <taxon>Bacillales</taxon>
        <taxon>Bacillaceae</taxon>
        <taxon>Lentibacillus</taxon>
    </lineage>
</organism>
<evidence type="ECO:0000313" key="3">
    <source>
        <dbReference type="Proteomes" id="UP001597178"/>
    </source>
</evidence>